<organism evidence="2 3">
    <name type="scientific">Streptomyces cuspidosporus</name>
    <dbReference type="NCBI Taxonomy" id="66882"/>
    <lineage>
        <taxon>Bacteria</taxon>
        <taxon>Bacillati</taxon>
        <taxon>Actinomycetota</taxon>
        <taxon>Actinomycetes</taxon>
        <taxon>Kitasatosporales</taxon>
        <taxon>Streptomycetaceae</taxon>
        <taxon>Streptomyces</taxon>
    </lineage>
</organism>
<sequence length="100" mass="10933">MPADRSGAAESAFDHVANFYGAYIDARGSASEELGQELRRHYLTADLRGRLAAWEGRHAPWGTPGRECGSPGAPGSRRPTTGTAWPRGLWATWTAIRRPR</sequence>
<keyword evidence="3" id="KW-1185">Reference proteome</keyword>
<dbReference type="EMBL" id="BAAASD010000083">
    <property type="protein sequence ID" value="GAA2375675.1"/>
    <property type="molecule type" value="Genomic_DNA"/>
</dbReference>
<feature type="region of interest" description="Disordered" evidence="1">
    <location>
        <begin position="58"/>
        <end position="84"/>
    </location>
</feature>
<evidence type="ECO:0000313" key="2">
    <source>
        <dbReference type="EMBL" id="GAA2375675.1"/>
    </source>
</evidence>
<accession>A0ABN3HC78</accession>
<gene>
    <name evidence="2" type="ORF">GCM10010246_83280</name>
</gene>
<dbReference type="Gene3D" id="3.10.450.50">
    <property type="match status" value="1"/>
</dbReference>
<comment type="caution">
    <text evidence="2">The sequence shown here is derived from an EMBL/GenBank/DDBJ whole genome shotgun (WGS) entry which is preliminary data.</text>
</comment>
<name>A0ABN3HC78_9ACTN</name>
<dbReference type="Proteomes" id="UP001500253">
    <property type="component" value="Unassembled WGS sequence"/>
</dbReference>
<reference evidence="2 3" key="1">
    <citation type="journal article" date="2019" name="Int. J. Syst. Evol. Microbiol.">
        <title>The Global Catalogue of Microorganisms (GCM) 10K type strain sequencing project: providing services to taxonomists for standard genome sequencing and annotation.</title>
        <authorList>
            <consortium name="The Broad Institute Genomics Platform"/>
            <consortium name="The Broad Institute Genome Sequencing Center for Infectious Disease"/>
            <person name="Wu L."/>
            <person name="Ma J."/>
        </authorList>
    </citation>
    <scope>NUCLEOTIDE SEQUENCE [LARGE SCALE GENOMIC DNA]</scope>
    <source>
        <strain evidence="2 3">JCM 4316</strain>
    </source>
</reference>
<protein>
    <submittedName>
        <fullName evidence="2">Uncharacterized protein</fullName>
    </submittedName>
</protein>
<proteinExistence type="predicted"/>
<evidence type="ECO:0000256" key="1">
    <source>
        <dbReference type="SAM" id="MobiDB-lite"/>
    </source>
</evidence>
<evidence type="ECO:0000313" key="3">
    <source>
        <dbReference type="Proteomes" id="UP001500253"/>
    </source>
</evidence>